<dbReference type="AlphaFoldDB" id="A0A1S9UZC1"/>
<feature type="chain" id="PRO_5013386489" evidence="1">
    <location>
        <begin position="23"/>
        <end position="160"/>
    </location>
</feature>
<evidence type="ECO:0000313" key="3">
    <source>
        <dbReference type="Proteomes" id="UP000191124"/>
    </source>
</evidence>
<sequence length="160" mass="17178">MKKLLVLPAIALSLIGTGTAAASTSVPETNVNMNKTPEVTEINPGNGNDSISMYSSILLGSQTVSFNNGSGTGYFWNKSGDDLKFWIQNTGPSTLHYKLINSAGHTLYRESINPGAQKTLYFSNSWSDWVSSGKYTISAYNDNGGVGSFKFAARAFPEGF</sequence>
<protein>
    <submittedName>
        <fullName evidence="2">Uncharacterized protein</fullName>
    </submittedName>
</protein>
<dbReference type="RefSeq" id="WP_078180476.1">
    <property type="nucleotide sequence ID" value="NZ_MUAL01000014.1"/>
</dbReference>
<dbReference type="Proteomes" id="UP000191124">
    <property type="component" value="Unassembled WGS sequence"/>
</dbReference>
<comment type="caution">
    <text evidence="2">The sequence shown here is derived from an EMBL/GenBank/DDBJ whole genome shotgun (WGS) entry which is preliminary data.</text>
</comment>
<name>A0A1S9UZC1_BACCE</name>
<evidence type="ECO:0000256" key="1">
    <source>
        <dbReference type="SAM" id="SignalP"/>
    </source>
</evidence>
<proteinExistence type="predicted"/>
<accession>A0A1S9UZC1</accession>
<reference evidence="2 3" key="1">
    <citation type="submission" date="2017-01" db="EMBL/GenBank/DDBJ databases">
        <title>Bacillus cereus isolates.</title>
        <authorList>
            <person name="Beno S.M."/>
        </authorList>
    </citation>
    <scope>NUCLEOTIDE SEQUENCE [LARGE SCALE GENOMIC DNA]</scope>
    <source>
        <strain evidence="2 3">FSL M7-1219</strain>
    </source>
</reference>
<dbReference type="EMBL" id="MUAL01000014">
    <property type="protein sequence ID" value="OOR27454.1"/>
    <property type="molecule type" value="Genomic_DNA"/>
</dbReference>
<organism evidence="2 3">
    <name type="scientific">Bacillus cereus</name>
    <dbReference type="NCBI Taxonomy" id="1396"/>
    <lineage>
        <taxon>Bacteria</taxon>
        <taxon>Bacillati</taxon>
        <taxon>Bacillota</taxon>
        <taxon>Bacilli</taxon>
        <taxon>Bacillales</taxon>
        <taxon>Bacillaceae</taxon>
        <taxon>Bacillus</taxon>
        <taxon>Bacillus cereus group</taxon>
    </lineage>
</organism>
<evidence type="ECO:0000313" key="2">
    <source>
        <dbReference type="EMBL" id="OOR27454.1"/>
    </source>
</evidence>
<feature type="signal peptide" evidence="1">
    <location>
        <begin position="1"/>
        <end position="22"/>
    </location>
</feature>
<gene>
    <name evidence="2" type="ORF">BW892_11035</name>
</gene>
<keyword evidence="1" id="KW-0732">Signal</keyword>